<proteinExistence type="predicted"/>
<keyword evidence="3" id="KW-1185">Reference proteome</keyword>
<protein>
    <submittedName>
        <fullName evidence="2">Uncharacterized protein</fullName>
    </submittedName>
</protein>
<dbReference type="HOGENOM" id="CLU_3127813_0_0_1"/>
<dbReference type="AlphaFoldDB" id="K4A425"/>
<evidence type="ECO:0000256" key="1">
    <source>
        <dbReference type="SAM" id="MobiDB-lite"/>
    </source>
</evidence>
<dbReference type="InParanoid" id="K4A425"/>
<dbReference type="Gramene" id="KQL24763">
    <property type="protein sequence ID" value="KQL24763"/>
    <property type="gene ID" value="SETIT_033629mg"/>
</dbReference>
<dbReference type="EnsemblPlants" id="KQL24763">
    <property type="protein sequence ID" value="KQL24763"/>
    <property type="gene ID" value="SETIT_033629mg"/>
</dbReference>
<reference evidence="3" key="1">
    <citation type="journal article" date="2012" name="Nat. Biotechnol.">
        <title>Reference genome sequence of the model plant Setaria.</title>
        <authorList>
            <person name="Bennetzen J.L."/>
            <person name="Schmutz J."/>
            <person name="Wang H."/>
            <person name="Percifield R."/>
            <person name="Hawkins J."/>
            <person name="Pontaroli A.C."/>
            <person name="Estep M."/>
            <person name="Feng L."/>
            <person name="Vaughn J.N."/>
            <person name="Grimwood J."/>
            <person name="Jenkins J."/>
            <person name="Barry K."/>
            <person name="Lindquist E."/>
            <person name="Hellsten U."/>
            <person name="Deshpande S."/>
            <person name="Wang X."/>
            <person name="Wu X."/>
            <person name="Mitros T."/>
            <person name="Triplett J."/>
            <person name="Yang X."/>
            <person name="Ye C.Y."/>
            <person name="Mauro-Herrera M."/>
            <person name="Wang L."/>
            <person name="Li P."/>
            <person name="Sharma M."/>
            <person name="Sharma R."/>
            <person name="Ronald P.C."/>
            <person name="Panaud O."/>
            <person name="Kellogg E.A."/>
            <person name="Brutnell T.P."/>
            <person name="Doust A.N."/>
            <person name="Tuskan G.A."/>
            <person name="Rokhsar D."/>
            <person name="Devos K.M."/>
        </authorList>
    </citation>
    <scope>NUCLEOTIDE SEQUENCE [LARGE SCALE GENOMIC DNA]</scope>
    <source>
        <strain evidence="3">cv. Yugu1</strain>
    </source>
</reference>
<evidence type="ECO:0000313" key="3">
    <source>
        <dbReference type="Proteomes" id="UP000004995"/>
    </source>
</evidence>
<sequence length="50" mass="5536">MRWAPTSLTCFRKSGVDEKCRRWLNRGTPIGRNGGSGGGSVPRSWSIFLP</sequence>
<name>K4A425_SETIT</name>
<dbReference type="Proteomes" id="UP000004995">
    <property type="component" value="Unassembled WGS sequence"/>
</dbReference>
<organism evidence="2 3">
    <name type="scientific">Setaria italica</name>
    <name type="common">Foxtail millet</name>
    <name type="synonym">Panicum italicum</name>
    <dbReference type="NCBI Taxonomy" id="4555"/>
    <lineage>
        <taxon>Eukaryota</taxon>
        <taxon>Viridiplantae</taxon>
        <taxon>Streptophyta</taxon>
        <taxon>Embryophyta</taxon>
        <taxon>Tracheophyta</taxon>
        <taxon>Spermatophyta</taxon>
        <taxon>Magnoliopsida</taxon>
        <taxon>Liliopsida</taxon>
        <taxon>Poales</taxon>
        <taxon>Poaceae</taxon>
        <taxon>PACMAD clade</taxon>
        <taxon>Panicoideae</taxon>
        <taxon>Panicodae</taxon>
        <taxon>Paniceae</taxon>
        <taxon>Cenchrinae</taxon>
        <taxon>Setaria</taxon>
    </lineage>
</organism>
<accession>K4A425</accession>
<dbReference type="EMBL" id="AGNK02001118">
    <property type="status" value="NOT_ANNOTATED_CDS"/>
    <property type="molecule type" value="Genomic_DNA"/>
</dbReference>
<reference evidence="2" key="2">
    <citation type="submission" date="2018-08" db="UniProtKB">
        <authorList>
            <consortium name="EnsemblPlants"/>
        </authorList>
    </citation>
    <scope>IDENTIFICATION</scope>
    <source>
        <strain evidence="2">Yugu1</strain>
    </source>
</reference>
<feature type="region of interest" description="Disordered" evidence="1">
    <location>
        <begin position="26"/>
        <end position="50"/>
    </location>
</feature>
<evidence type="ECO:0000313" key="2">
    <source>
        <dbReference type="EnsemblPlants" id="KQL24763"/>
    </source>
</evidence>